<evidence type="ECO:0000256" key="1">
    <source>
        <dbReference type="ARBA" id="ARBA00010879"/>
    </source>
</evidence>
<dbReference type="InterPro" id="IPR043128">
    <property type="entry name" value="Rev_trsase/Diguanyl_cyclase"/>
</dbReference>
<dbReference type="PROSITE" id="PS50994">
    <property type="entry name" value="INTEGRASE"/>
    <property type="match status" value="1"/>
</dbReference>
<accession>A0A5F9D2T5</accession>
<keyword evidence="3" id="KW-0548">Nucleotidyltransferase</keyword>
<dbReference type="SMR" id="A0A5F9D2T5"/>
<evidence type="ECO:0000313" key="12">
    <source>
        <dbReference type="Proteomes" id="UP000001811"/>
    </source>
</evidence>
<evidence type="ECO:0000259" key="9">
    <source>
        <dbReference type="PROSITE" id="PS50879"/>
    </source>
</evidence>
<evidence type="ECO:0000256" key="2">
    <source>
        <dbReference type="ARBA" id="ARBA00022679"/>
    </source>
</evidence>
<evidence type="ECO:0000313" key="11">
    <source>
        <dbReference type="Ensembl" id="ENSOCUP00000040024.1"/>
    </source>
</evidence>
<dbReference type="InterPro" id="IPR043502">
    <property type="entry name" value="DNA/RNA_pol_sf"/>
</dbReference>
<reference evidence="11" key="3">
    <citation type="submission" date="2025-09" db="UniProtKB">
        <authorList>
            <consortium name="Ensembl"/>
        </authorList>
    </citation>
    <scope>IDENTIFICATION</scope>
    <source>
        <strain evidence="11">Thorbecke</strain>
    </source>
</reference>
<evidence type="ECO:0000259" key="8">
    <source>
        <dbReference type="PROSITE" id="PS50878"/>
    </source>
</evidence>
<dbReference type="AlphaFoldDB" id="A0A5F9D2T5"/>
<dbReference type="InParanoid" id="A0A5F9D2T5"/>
<dbReference type="Gene3D" id="3.30.70.270">
    <property type="match status" value="2"/>
</dbReference>
<dbReference type="Gene3D" id="1.10.340.70">
    <property type="match status" value="1"/>
</dbReference>
<sequence>MSKEAREGIRPHIKRLLALGVLKTCHSAWNTPLLPVKKPGTPDYHPVQDLREVNNRVQDIHPTVPNPYNLLSTLSPDRVWYSVLDLKDAFFCLRLHNDSQLLFAFEWQDPEEGILGQLTWTLLPQGFKNSPTIFNEALHQDLSHFRRDHPEVTLLQYVDDLLLAAATREHCEYGTKSLLQELARLGYRASAKKAQLCRREVTFLGYTLKNGKRWLTEARKKTVTQIPVPTTRKQLREFLGTAGFCRLWISGFASLASPLYPLLKGDKKFEWGSEQQQAFDGIKQALLSAPALALPNIEKPFTLYIEEQKGVARGVLTQTLGPWKRPVAYLSKRLDSVASGWPRCLKAIAAAALLTKDADKLTLGQKLTIIAPHSLESVIRQPPDRWLSNARITHYQSILLDKERVTFGPPTVLNPATLLPDETTDPVIHTCQDILVEEAGVRRDLTDQPLPNPEVTWFTDGSSFISNGKRLAGAAVVSATDIIWAASLLEGTSAQKAELIALTKALELAEGKRANIYTDSRYAFATAHVHGAIYQQRGLLTSAGREIKQKTEILRLLAAVLLPAKLAIIHCPSHRKGADPVVMGNRRADEEAKAVALRDPEILSVLVAERESELPSETGEDSSEKQALSYLQQVHQFTHLGAQKLQSLLRNQPFSLSPSDNRRLAERVTKNCKACQAVNAHPTQTPSGKRLRGNRPGQYWEVDFTEVKPARCGYRYLLVFVDTFSGWVEAYPTRKETALVVAKKIMEEIFPRFGLPKVIGSDNGPAFVARVSQGLAKILGIAWKLHCAYRPQSSGQVKRMNRTIKETLAKLAMETGLKDWTMLLRYALFRARNTPSPTMFNLTPFEVLYGSPPPVESFATTIDTQSLPYTPLIVRLKALEDIQRFVWRQLSAHYQPGEVTAPHRFQVGDSVYVRRHNQSNLEPRWKGPYVVLLMTPTAVKVDGITNWIHASHLKPAPAPGPGWRLEKTDNPFKLRIRHVGGGNGGPAPSL</sequence>
<keyword evidence="2" id="KW-0808">Transferase</keyword>
<dbReference type="GO" id="GO:0035613">
    <property type="term" value="F:RNA stem-loop binding"/>
    <property type="evidence" value="ECO:0007669"/>
    <property type="project" value="TreeGrafter"/>
</dbReference>
<dbReference type="Proteomes" id="UP000001811">
    <property type="component" value="Unplaced"/>
</dbReference>
<dbReference type="PANTHER" id="PTHR41694">
    <property type="entry name" value="ENDOGENOUS RETROVIRUS GROUP K MEMBER POL PROTEIN"/>
    <property type="match status" value="1"/>
</dbReference>
<dbReference type="Gene3D" id="3.30.420.10">
    <property type="entry name" value="Ribonuclease H-like superfamily/Ribonuclease H"/>
    <property type="match status" value="2"/>
</dbReference>
<dbReference type="PROSITE" id="PS50878">
    <property type="entry name" value="RT_POL"/>
    <property type="match status" value="1"/>
</dbReference>
<dbReference type="Gene3D" id="2.30.30.850">
    <property type="match status" value="1"/>
</dbReference>
<dbReference type="InterPro" id="IPR000477">
    <property type="entry name" value="RT_dom"/>
</dbReference>
<dbReference type="InterPro" id="IPR036397">
    <property type="entry name" value="RNaseH_sf"/>
</dbReference>
<keyword evidence="7" id="KW-0695">RNA-directed DNA polymerase</keyword>
<organism evidence="11 12">
    <name type="scientific">Oryctolagus cuniculus</name>
    <name type="common">Rabbit</name>
    <dbReference type="NCBI Taxonomy" id="9986"/>
    <lineage>
        <taxon>Eukaryota</taxon>
        <taxon>Metazoa</taxon>
        <taxon>Chordata</taxon>
        <taxon>Craniata</taxon>
        <taxon>Vertebrata</taxon>
        <taxon>Euteleostomi</taxon>
        <taxon>Mammalia</taxon>
        <taxon>Eutheria</taxon>
        <taxon>Euarchontoglires</taxon>
        <taxon>Glires</taxon>
        <taxon>Lagomorpha</taxon>
        <taxon>Leporidae</taxon>
        <taxon>Oryctolagus</taxon>
    </lineage>
</organism>
<evidence type="ECO:0000259" key="10">
    <source>
        <dbReference type="PROSITE" id="PS50994"/>
    </source>
</evidence>
<dbReference type="SUPFAM" id="SSF53098">
    <property type="entry name" value="Ribonuclease H-like"/>
    <property type="match status" value="2"/>
</dbReference>
<dbReference type="GO" id="GO:0004523">
    <property type="term" value="F:RNA-DNA hybrid ribonuclease activity"/>
    <property type="evidence" value="ECO:0007669"/>
    <property type="project" value="InterPro"/>
</dbReference>
<dbReference type="Bgee" id="ENSOCUG00000039375">
    <property type="expression patterns" value="Expressed in skeletal muscle tissue and 3 other cell types or tissues"/>
</dbReference>
<comment type="similarity">
    <text evidence="1">Belongs to the beta type-B retroviral polymerase family. HERV class-II K(HML-2) pol subfamily.</text>
</comment>
<dbReference type="GeneTree" id="ENSGT00940000160750"/>
<dbReference type="PANTHER" id="PTHR41694:SF5">
    <property type="entry name" value="RIBONUCLEASE H"/>
    <property type="match status" value="1"/>
</dbReference>
<evidence type="ECO:0000256" key="6">
    <source>
        <dbReference type="ARBA" id="ARBA00022801"/>
    </source>
</evidence>
<dbReference type="FunFam" id="3.30.70.270:FF:000020">
    <property type="entry name" value="Transposon Tf2-6 polyprotein-like Protein"/>
    <property type="match status" value="1"/>
</dbReference>
<evidence type="ECO:0000256" key="3">
    <source>
        <dbReference type="ARBA" id="ARBA00022695"/>
    </source>
</evidence>
<dbReference type="Pfam" id="PF09337">
    <property type="entry name" value="zf-H2C2"/>
    <property type="match status" value="1"/>
</dbReference>
<dbReference type="InterPro" id="IPR040643">
    <property type="entry name" value="MLVIN_C"/>
</dbReference>
<keyword evidence="12" id="KW-1185">Reference proteome</keyword>
<feature type="domain" description="RNase H type-1" evidence="9">
    <location>
        <begin position="451"/>
        <end position="597"/>
    </location>
</feature>
<proteinExistence type="inferred from homology"/>
<dbReference type="SUPFAM" id="SSF56672">
    <property type="entry name" value="DNA/RNA polymerases"/>
    <property type="match status" value="1"/>
</dbReference>
<dbReference type="InterPro" id="IPR012337">
    <property type="entry name" value="RNaseH-like_sf"/>
</dbReference>
<feature type="domain" description="Reverse transcriptase" evidence="8">
    <location>
        <begin position="17"/>
        <end position="208"/>
    </location>
</feature>
<dbReference type="Pfam" id="PF17919">
    <property type="entry name" value="RT_RNaseH_2"/>
    <property type="match status" value="1"/>
</dbReference>
<dbReference type="PROSITE" id="PS50879">
    <property type="entry name" value="RNASE_H_1"/>
    <property type="match status" value="1"/>
</dbReference>
<name>A0A5F9D2T5_RABIT</name>
<dbReference type="STRING" id="9986.ENSOCUP00000040024"/>
<dbReference type="GO" id="GO:0015074">
    <property type="term" value="P:DNA integration"/>
    <property type="evidence" value="ECO:0007669"/>
    <property type="project" value="InterPro"/>
</dbReference>
<dbReference type="InterPro" id="IPR041577">
    <property type="entry name" value="RT_RNaseH_2"/>
</dbReference>
<dbReference type="Gene3D" id="3.10.20.370">
    <property type="match status" value="1"/>
</dbReference>
<dbReference type="Pfam" id="PF00665">
    <property type="entry name" value="rve"/>
    <property type="match status" value="1"/>
</dbReference>
<evidence type="ECO:0000256" key="5">
    <source>
        <dbReference type="ARBA" id="ARBA00022759"/>
    </source>
</evidence>
<dbReference type="CDD" id="cd03715">
    <property type="entry name" value="RT_ZFREV_like"/>
    <property type="match status" value="1"/>
</dbReference>
<dbReference type="InterPro" id="IPR001584">
    <property type="entry name" value="Integrase_cat-core"/>
</dbReference>
<keyword evidence="6" id="KW-0378">Hydrolase</keyword>
<keyword evidence="4" id="KW-0540">Nuclease</keyword>
<dbReference type="Pfam" id="PF00078">
    <property type="entry name" value="RVT_1"/>
    <property type="match status" value="1"/>
</dbReference>
<dbReference type="GO" id="GO:0003964">
    <property type="term" value="F:RNA-directed DNA polymerase activity"/>
    <property type="evidence" value="ECO:0007669"/>
    <property type="project" value="UniProtKB-KW"/>
</dbReference>
<reference evidence="11 12" key="1">
    <citation type="journal article" date="2011" name="Nature">
        <title>A high-resolution map of human evolutionary constraint using 29 mammals.</title>
        <authorList>
            <person name="Lindblad-Toh K."/>
            <person name="Garber M."/>
            <person name="Zuk O."/>
            <person name="Lin M.F."/>
            <person name="Parker B.J."/>
            <person name="Washietl S."/>
            <person name="Kheradpour P."/>
            <person name="Ernst J."/>
            <person name="Jordan G."/>
            <person name="Mauceli E."/>
            <person name="Ward L.D."/>
            <person name="Lowe C.B."/>
            <person name="Holloway A.K."/>
            <person name="Clamp M."/>
            <person name="Gnerre S."/>
            <person name="Alfoldi J."/>
            <person name="Beal K."/>
            <person name="Chang J."/>
            <person name="Clawson H."/>
            <person name="Cuff J."/>
            <person name="Di Palma F."/>
            <person name="Fitzgerald S."/>
            <person name="Flicek P."/>
            <person name="Guttman M."/>
            <person name="Hubisz M.J."/>
            <person name="Jaffe D.B."/>
            <person name="Jungreis I."/>
            <person name="Kent W.J."/>
            <person name="Kostka D."/>
            <person name="Lara M."/>
            <person name="Martins A.L."/>
            <person name="Massingham T."/>
            <person name="Moltke I."/>
            <person name="Raney B.J."/>
            <person name="Rasmussen M.D."/>
            <person name="Robinson J."/>
            <person name="Stark A."/>
            <person name="Vilella A.J."/>
            <person name="Wen J."/>
            <person name="Xie X."/>
            <person name="Zody M.C."/>
            <person name="Baldwin J."/>
            <person name="Bloom T."/>
            <person name="Chin C.W."/>
            <person name="Heiman D."/>
            <person name="Nicol R."/>
            <person name="Nusbaum C."/>
            <person name="Young S."/>
            <person name="Wilkinson J."/>
            <person name="Worley K.C."/>
            <person name="Kovar C.L."/>
            <person name="Muzny D.M."/>
            <person name="Gibbs R.A."/>
            <person name="Cree A."/>
            <person name="Dihn H.H."/>
            <person name="Fowler G."/>
            <person name="Jhangiani S."/>
            <person name="Joshi V."/>
            <person name="Lee S."/>
            <person name="Lewis L.R."/>
            <person name="Nazareth L.V."/>
            <person name="Okwuonu G."/>
            <person name="Santibanez J."/>
            <person name="Warren W.C."/>
            <person name="Mardis E.R."/>
            <person name="Weinstock G.M."/>
            <person name="Wilson R.K."/>
            <person name="Delehaunty K."/>
            <person name="Dooling D."/>
            <person name="Fronik C."/>
            <person name="Fulton L."/>
            <person name="Fulton B."/>
            <person name="Graves T."/>
            <person name="Minx P."/>
            <person name="Sodergren E."/>
            <person name="Birney E."/>
            <person name="Margulies E.H."/>
            <person name="Herrero J."/>
            <person name="Green E.D."/>
            <person name="Haussler D."/>
            <person name="Siepel A."/>
            <person name="Goldman N."/>
            <person name="Pollard K.S."/>
            <person name="Pedersen J.S."/>
            <person name="Lander E.S."/>
            <person name="Kellis M."/>
        </authorList>
    </citation>
    <scope>NUCLEOTIDE SEQUENCE [LARGE SCALE GENOMIC DNA]</scope>
    <source>
        <strain evidence="12">Thorbecke</strain>
    </source>
</reference>
<evidence type="ECO:0000256" key="7">
    <source>
        <dbReference type="ARBA" id="ARBA00022918"/>
    </source>
</evidence>
<keyword evidence="5" id="KW-0255">Endonuclease</keyword>
<feature type="domain" description="Integrase catalytic" evidence="10">
    <location>
        <begin position="692"/>
        <end position="852"/>
    </location>
</feature>
<dbReference type="Pfam" id="PF00075">
    <property type="entry name" value="RNase_H"/>
    <property type="match status" value="1"/>
</dbReference>
<dbReference type="InterPro" id="IPR015416">
    <property type="entry name" value="Znf_H2C2_histone_UAS-bd"/>
</dbReference>
<evidence type="ECO:0000256" key="4">
    <source>
        <dbReference type="ARBA" id="ARBA00022722"/>
    </source>
</evidence>
<reference evidence="11" key="2">
    <citation type="submission" date="2025-08" db="UniProtKB">
        <authorList>
            <consortium name="Ensembl"/>
        </authorList>
    </citation>
    <scope>IDENTIFICATION</scope>
    <source>
        <strain evidence="11">Thorbecke</strain>
    </source>
</reference>
<dbReference type="InterPro" id="IPR002156">
    <property type="entry name" value="RNaseH_domain"/>
</dbReference>
<dbReference type="Ensembl" id="ENSOCUT00000049660.1">
    <property type="protein sequence ID" value="ENSOCUP00000040024.1"/>
    <property type="gene ID" value="ENSOCUG00000039375.1"/>
</dbReference>
<protein>
    <submittedName>
        <fullName evidence="11">Uncharacterized protein</fullName>
    </submittedName>
</protein>
<dbReference type="CDD" id="cd09273">
    <property type="entry name" value="RNase_HI_RT_Bel"/>
    <property type="match status" value="1"/>
</dbReference>
<dbReference type="Pfam" id="PF18697">
    <property type="entry name" value="MLVIN_C"/>
    <property type="match status" value="1"/>
</dbReference>
<dbReference type="Gene3D" id="3.10.10.10">
    <property type="entry name" value="HIV Type 1 Reverse Transcriptase, subunit A, domain 1"/>
    <property type="match status" value="1"/>
</dbReference>